<proteinExistence type="predicted"/>
<evidence type="ECO:0000313" key="2">
    <source>
        <dbReference type="Proteomes" id="UP000276133"/>
    </source>
</evidence>
<accession>A0A3M7SRK7</accession>
<gene>
    <name evidence="1" type="ORF">BpHYR1_041091</name>
</gene>
<reference evidence="1 2" key="1">
    <citation type="journal article" date="2018" name="Sci. Rep.">
        <title>Genomic signatures of local adaptation to the degree of environmental predictability in rotifers.</title>
        <authorList>
            <person name="Franch-Gras L."/>
            <person name="Hahn C."/>
            <person name="Garcia-Roger E.M."/>
            <person name="Carmona M.J."/>
            <person name="Serra M."/>
            <person name="Gomez A."/>
        </authorList>
    </citation>
    <scope>NUCLEOTIDE SEQUENCE [LARGE SCALE GENOMIC DNA]</scope>
    <source>
        <strain evidence="1">HYR1</strain>
    </source>
</reference>
<dbReference type="Proteomes" id="UP000276133">
    <property type="component" value="Unassembled WGS sequence"/>
</dbReference>
<name>A0A3M7SRK7_BRAPC</name>
<keyword evidence="2" id="KW-1185">Reference proteome</keyword>
<evidence type="ECO:0000313" key="1">
    <source>
        <dbReference type="EMBL" id="RNA38474.1"/>
    </source>
</evidence>
<comment type="caution">
    <text evidence="1">The sequence shown here is derived from an EMBL/GenBank/DDBJ whole genome shotgun (WGS) entry which is preliminary data.</text>
</comment>
<sequence>MHRNYRMNLYEDFWFSIWKKIKLKDNVSKAFGEIFTLSEFINISNFRCKCRTKTLVLFPTPSQSAILNLEYSPHHLENHGTINAFLSL</sequence>
<dbReference type="EMBL" id="REGN01000867">
    <property type="protein sequence ID" value="RNA38474.1"/>
    <property type="molecule type" value="Genomic_DNA"/>
</dbReference>
<dbReference type="AlphaFoldDB" id="A0A3M7SRK7"/>
<protein>
    <submittedName>
        <fullName evidence="1">Uncharacterized protein</fullName>
    </submittedName>
</protein>
<organism evidence="1 2">
    <name type="scientific">Brachionus plicatilis</name>
    <name type="common">Marine rotifer</name>
    <name type="synonym">Brachionus muelleri</name>
    <dbReference type="NCBI Taxonomy" id="10195"/>
    <lineage>
        <taxon>Eukaryota</taxon>
        <taxon>Metazoa</taxon>
        <taxon>Spiralia</taxon>
        <taxon>Gnathifera</taxon>
        <taxon>Rotifera</taxon>
        <taxon>Eurotatoria</taxon>
        <taxon>Monogononta</taxon>
        <taxon>Pseudotrocha</taxon>
        <taxon>Ploima</taxon>
        <taxon>Brachionidae</taxon>
        <taxon>Brachionus</taxon>
    </lineage>
</organism>